<evidence type="ECO:0000313" key="2">
    <source>
        <dbReference type="EMBL" id="PKI70242.1"/>
    </source>
</evidence>
<sequence length="236" mass="26768">MTEIQEEKECEHERKVSGLKSEKKSGERERNESSAMEFDDVFLEKMPLTQRSIKWVEHQIDSHSYKLDLLDTRTNPFEKRGNDMNHLKDLMHGYKEKSLEDGVGHYADPNFVSSGPTCLHVDRTVWECPPSRGTRDGHALEGVATTYLRPRGQKSPSSRSSTTVDFAVSVAAAPLPMAVVILDALGSIRDKIRSLHFPPHIGSEEVHNPELSGTYRTRLFGEFDVCMNDVDVKYMF</sequence>
<feature type="region of interest" description="Disordered" evidence="1">
    <location>
        <begin position="1"/>
        <end position="35"/>
    </location>
</feature>
<comment type="caution">
    <text evidence="2">The sequence shown here is derived from an EMBL/GenBank/DDBJ whole genome shotgun (WGS) entry which is preliminary data.</text>
</comment>
<name>A0A2I0KP37_PUNGR</name>
<proteinExistence type="predicted"/>
<evidence type="ECO:0000313" key="3">
    <source>
        <dbReference type="Proteomes" id="UP000233551"/>
    </source>
</evidence>
<gene>
    <name evidence="2" type="ORF">CRG98_009374</name>
</gene>
<reference evidence="2 3" key="1">
    <citation type="submission" date="2017-11" db="EMBL/GenBank/DDBJ databases">
        <title>De-novo sequencing of pomegranate (Punica granatum L.) genome.</title>
        <authorList>
            <person name="Akparov Z."/>
            <person name="Amiraslanov A."/>
            <person name="Hajiyeva S."/>
            <person name="Abbasov M."/>
            <person name="Kaur K."/>
            <person name="Hamwieh A."/>
            <person name="Solovyev V."/>
            <person name="Salamov A."/>
            <person name="Braich B."/>
            <person name="Kosarev P."/>
            <person name="Mahmoud A."/>
            <person name="Hajiyev E."/>
            <person name="Babayeva S."/>
            <person name="Izzatullayeva V."/>
            <person name="Mammadov A."/>
            <person name="Mammadov A."/>
            <person name="Sharifova S."/>
            <person name="Ojaghi J."/>
            <person name="Eynullazada K."/>
            <person name="Bayramov B."/>
            <person name="Abdulazimova A."/>
            <person name="Shahmuradov I."/>
        </authorList>
    </citation>
    <scope>NUCLEOTIDE SEQUENCE [LARGE SCALE GENOMIC DNA]</scope>
    <source>
        <strain evidence="3">cv. AG2017</strain>
        <tissue evidence="2">Leaf</tissue>
    </source>
</reference>
<dbReference type="EMBL" id="PGOL01000466">
    <property type="protein sequence ID" value="PKI70242.1"/>
    <property type="molecule type" value="Genomic_DNA"/>
</dbReference>
<evidence type="ECO:0000256" key="1">
    <source>
        <dbReference type="SAM" id="MobiDB-lite"/>
    </source>
</evidence>
<dbReference type="AlphaFoldDB" id="A0A2I0KP37"/>
<accession>A0A2I0KP37</accession>
<keyword evidence="3" id="KW-1185">Reference proteome</keyword>
<protein>
    <submittedName>
        <fullName evidence="2">Uncharacterized protein</fullName>
    </submittedName>
</protein>
<feature type="compositionally biased region" description="Basic and acidic residues" evidence="1">
    <location>
        <begin position="1"/>
        <end position="32"/>
    </location>
</feature>
<organism evidence="2 3">
    <name type="scientific">Punica granatum</name>
    <name type="common">Pomegranate</name>
    <dbReference type="NCBI Taxonomy" id="22663"/>
    <lineage>
        <taxon>Eukaryota</taxon>
        <taxon>Viridiplantae</taxon>
        <taxon>Streptophyta</taxon>
        <taxon>Embryophyta</taxon>
        <taxon>Tracheophyta</taxon>
        <taxon>Spermatophyta</taxon>
        <taxon>Magnoliopsida</taxon>
        <taxon>eudicotyledons</taxon>
        <taxon>Gunneridae</taxon>
        <taxon>Pentapetalae</taxon>
        <taxon>rosids</taxon>
        <taxon>malvids</taxon>
        <taxon>Myrtales</taxon>
        <taxon>Lythraceae</taxon>
        <taxon>Punica</taxon>
    </lineage>
</organism>
<dbReference type="Proteomes" id="UP000233551">
    <property type="component" value="Unassembled WGS sequence"/>
</dbReference>